<comment type="caution">
    <text evidence="8">The sequence shown here is derived from an EMBL/GenBank/DDBJ whole genome shotgun (WGS) entry which is preliminary data.</text>
</comment>
<sequence length="422" mass="46962">MGVRRLMSLLARFAPGSISMPKERDLAGQTMAIDSNIFIQRFFRGTDGGADQQRHLRGIYNLAKYLMSIQVTPLFVFDGRMRALGKENEMLKRKGERIRALQQLDAERERARRVSVMVDIRDHLLNGHSTAKQQMHSTAEAVEWLDSNCSRIQARKSRAGQRTIGGRLDELELEASRLLLFQLGSTAAQAEGVARFEKLQAVDALQTYNAERIETLSRRSEPLRTGMVESCERLVRALGMAALVAGDYEESEGVCAHLCRDGLVDCVCSEDLDVVAFGGRLLRGLYAGDSKTPLTLVDSVAAREELGLSRDSFVDLCILCGTDFATTIEKVGPITALRLIQEHGSIERILGLQKYSAREGFTFQSARNVFLANAPPRFASREQMLRRCSEMPDPQAVELLLPMRSQPQKQASDPFARGVVLL</sequence>
<evidence type="ECO:0000256" key="5">
    <source>
        <dbReference type="ARBA" id="ARBA00022801"/>
    </source>
</evidence>
<evidence type="ECO:0000256" key="3">
    <source>
        <dbReference type="ARBA" id="ARBA00022723"/>
    </source>
</evidence>
<dbReference type="InterPro" id="IPR008918">
    <property type="entry name" value="HhH2"/>
</dbReference>
<dbReference type="InterPro" id="IPR036279">
    <property type="entry name" value="5-3_exonuclease_C_sf"/>
</dbReference>
<dbReference type="InterPro" id="IPR006086">
    <property type="entry name" value="XPG-I_dom"/>
</dbReference>
<dbReference type="SMART" id="SM00279">
    <property type="entry name" value="HhH2"/>
    <property type="match status" value="1"/>
</dbReference>
<dbReference type="InterPro" id="IPR006085">
    <property type="entry name" value="XPG_DNA_repair_N"/>
</dbReference>
<keyword evidence="6" id="KW-0460">Magnesium</keyword>
<protein>
    <recommendedName>
        <fullName evidence="7">XPG N-terminal domain-containing protein</fullName>
    </recommendedName>
</protein>
<dbReference type="Pfam" id="PF00867">
    <property type="entry name" value="XPG_I"/>
    <property type="match status" value="1"/>
</dbReference>
<dbReference type="SMART" id="SM00485">
    <property type="entry name" value="XPGN"/>
    <property type="match status" value="1"/>
</dbReference>
<accession>A0A9W8M105</accession>
<feature type="domain" description="XPG N-terminal" evidence="7">
    <location>
        <begin position="1"/>
        <end position="100"/>
    </location>
</feature>
<evidence type="ECO:0000256" key="2">
    <source>
        <dbReference type="ARBA" id="ARBA00022722"/>
    </source>
</evidence>
<dbReference type="AlphaFoldDB" id="A0A9W8M105"/>
<organism evidence="8 9">
    <name type="scientific">Coemansia brasiliensis</name>
    <dbReference type="NCBI Taxonomy" id="2650707"/>
    <lineage>
        <taxon>Eukaryota</taxon>
        <taxon>Fungi</taxon>
        <taxon>Fungi incertae sedis</taxon>
        <taxon>Zoopagomycota</taxon>
        <taxon>Kickxellomycotina</taxon>
        <taxon>Kickxellomycetes</taxon>
        <taxon>Kickxellales</taxon>
        <taxon>Kickxellaceae</taxon>
        <taxon>Coemansia</taxon>
    </lineage>
</organism>
<evidence type="ECO:0000313" key="9">
    <source>
        <dbReference type="Proteomes" id="UP001139887"/>
    </source>
</evidence>
<dbReference type="GO" id="GO:0006281">
    <property type="term" value="P:DNA repair"/>
    <property type="evidence" value="ECO:0007669"/>
    <property type="project" value="UniProtKB-ARBA"/>
</dbReference>
<gene>
    <name evidence="8" type="ORF">IWW36_001285</name>
</gene>
<dbReference type="Pfam" id="PF00752">
    <property type="entry name" value="XPG_N"/>
    <property type="match status" value="1"/>
</dbReference>
<keyword evidence="3" id="KW-0479">Metal-binding</keyword>
<dbReference type="SUPFAM" id="SSF88723">
    <property type="entry name" value="PIN domain-like"/>
    <property type="match status" value="1"/>
</dbReference>
<dbReference type="GO" id="GO:0017108">
    <property type="term" value="F:5'-flap endonuclease activity"/>
    <property type="evidence" value="ECO:0007669"/>
    <property type="project" value="TreeGrafter"/>
</dbReference>
<evidence type="ECO:0000256" key="1">
    <source>
        <dbReference type="ARBA" id="ARBA00001946"/>
    </source>
</evidence>
<dbReference type="InterPro" id="IPR029060">
    <property type="entry name" value="PIN-like_dom_sf"/>
</dbReference>
<dbReference type="GO" id="GO:0003677">
    <property type="term" value="F:DNA binding"/>
    <property type="evidence" value="ECO:0007669"/>
    <property type="project" value="InterPro"/>
</dbReference>
<name>A0A9W8M105_9FUNG</name>
<dbReference type="SUPFAM" id="SSF47807">
    <property type="entry name" value="5' to 3' exonuclease, C-terminal subdomain"/>
    <property type="match status" value="1"/>
</dbReference>
<proteinExistence type="predicted"/>
<comment type="cofactor">
    <cofactor evidence="1">
        <name>Mg(2+)</name>
        <dbReference type="ChEBI" id="CHEBI:18420"/>
    </cofactor>
</comment>
<dbReference type="GO" id="GO:0046872">
    <property type="term" value="F:metal ion binding"/>
    <property type="evidence" value="ECO:0007669"/>
    <property type="project" value="UniProtKB-KW"/>
</dbReference>
<evidence type="ECO:0000256" key="4">
    <source>
        <dbReference type="ARBA" id="ARBA00022759"/>
    </source>
</evidence>
<evidence type="ECO:0000256" key="6">
    <source>
        <dbReference type="ARBA" id="ARBA00022842"/>
    </source>
</evidence>
<evidence type="ECO:0000259" key="7">
    <source>
        <dbReference type="SMART" id="SM00485"/>
    </source>
</evidence>
<keyword evidence="4" id="KW-0255">Endonuclease</keyword>
<dbReference type="Gene3D" id="3.40.50.1010">
    <property type="entry name" value="5'-nuclease"/>
    <property type="match status" value="2"/>
</dbReference>
<dbReference type="Proteomes" id="UP001139887">
    <property type="component" value="Unassembled WGS sequence"/>
</dbReference>
<dbReference type="InterPro" id="IPR006084">
    <property type="entry name" value="XPG/Rad2"/>
</dbReference>
<dbReference type="OrthoDB" id="31113at2759"/>
<dbReference type="EMBL" id="JANBUW010000015">
    <property type="protein sequence ID" value="KAJ2851264.1"/>
    <property type="molecule type" value="Genomic_DNA"/>
</dbReference>
<dbReference type="PANTHER" id="PTHR11081:SF9">
    <property type="entry name" value="FLAP ENDONUCLEASE 1"/>
    <property type="match status" value="1"/>
</dbReference>
<dbReference type="PANTHER" id="PTHR11081">
    <property type="entry name" value="FLAP ENDONUCLEASE FAMILY MEMBER"/>
    <property type="match status" value="1"/>
</dbReference>
<keyword evidence="2" id="KW-0540">Nuclease</keyword>
<evidence type="ECO:0000313" key="8">
    <source>
        <dbReference type="EMBL" id="KAJ2851264.1"/>
    </source>
</evidence>
<dbReference type="Gene3D" id="1.10.150.20">
    <property type="entry name" value="5' to 3' exonuclease, C-terminal subdomain"/>
    <property type="match status" value="1"/>
</dbReference>
<dbReference type="PRINTS" id="PR00853">
    <property type="entry name" value="XPGRADSUPER"/>
</dbReference>
<keyword evidence="9" id="KW-1185">Reference proteome</keyword>
<keyword evidence="5" id="KW-0378">Hydrolase</keyword>
<reference evidence="8" key="1">
    <citation type="submission" date="2022-07" db="EMBL/GenBank/DDBJ databases">
        <title>Phylogenomic reconstructions and comparative analyses of Kickxellomycotina fungi.</title>
        <authorList>
            <person name="Reynolds N.K."/>
            <person name="Stajich J.E."/>
            <person name="Barry K."/>
            <person name="Grigoriev I.V."/>
            <person name="Crous P."/>
            <person name="Smith M.E."/>
        </authorList>
    </citation>
    <scope>NUCLEOTIDE SEQUENCE</scope>
    <source>
        <strain evidence="8">NRRL 1566</strain>
    </source>
</reference>